<accession>A0A4Y1ZHW3</accession>
<dbReference type="EMBL" id="BEXB01000050">
    <property type="protein sequence ID" value="GAY78494.1"/>
    <property type="molecule type" value="Genomic_DNA"/>
</dbReference>
<protein>
    <submittedName>
        <fullName evidence="1">Cell wall endopeptidase, family M23/M37</fullName>
    </submittedName>
</protein>
<gene>
    <name evidence="1" type="ORF">NBRC111894_4048</name>
</gene>
<name>A0A4Y1ZHW3_9BACL</name>
<evidence type="ECO:0000313" key="1">
    <source>
        <dbReference type="EMBL" id="GAY78494.1"/>
    </source>
</evidence>
<dbReference type="InterPro" id="IPR011055">
    <property type="entry name" value="Dup_hybrid_motif"/>
</dbReference>
<dbReference type="Proteomes" id="UP000319716">
    <property type="component" value="Unassembled WGS sequence"/>
</dbReference>
<dbReference type="AlphaFoldDB" id="A0A4Y1ZHW3"/>
<dbReference type="Gene3D" id="2.70.70.10">
    <property type="entry name" value="Glucose Permease (Domain IIA)"/>
    <property type="match status" value="1"/>
</dbReference>
<sequence>MQQKMDQNEIIGKDRCSSMKRSRMFHLFCVILIWLMTPALACQADSHVTAQDRKALYLKTAALTGIRWSILAGCDQYARNILALDSEHPHKDELISIAFAKRAWAGPLNPNPDDQNPSTIALFGGIGRDGNGDGRAQRSSAEDRLYTFAQSIAQAGPGEENTRIGLWQYYRRGKAVDLINDFARLFEHAEPEELENMSSRYRSITTMIMHRLGGQNAVGAATVSMKVPIFLLTMAHRCAPPPMASSNWSVGINTAAGASASAISMETITTLAHLNGYAPGIHHDVIVKPGQVIGHVGSSGYGPKGTMGKFPPHLHYGLYRDNGRAEYSVDPYPALRIWERQDAAKK</sequence>
<organism evidence="1 2">
    <name type="scientific">Sporolactobacillus inulinus</name>
    <dbReference type="NCBI Taxonomy" id="2078"/>
    <lineage>
        <taxon>Bacteria</taxon>
        <taxon>Bacillati</taxon>
        <taxon>Bacillota</taxon>
        <taxon>Bacilli</taxon>
        <taxon>Bacillales</taxon>
        <taxon>Sporolactobacillaceae</taxon>
        <taxon>Sporolactobacillus</taxon>
    </lineage>
</organism>
<proteinExistence type="predicted"/>
<dbReference type="SUPFAM" id="SSF51261">
    <property type="entry name" value="Duplicated hybrid motif"/>
    <property type="match status" value="1"/>
</dbReference>
<evidence type="ECO:0000313" key="2">
    <source>
        <dbReference type="Proteomes" id="UP000319716"/>
    </source>
</evidence>
<comment type="caution">
    <text evidence="1">The sequence shown here is derived from an EMBL/GenBank/DDBJ whole genome shotgun (WGS) entry which is preliminary data.</text>
</comment>
<reference evidence="1 2" key="1">
    <citation type="submission" date="2017-11" db="EMBL/GenBank/DDBJ databases">
        <title>Draft Genome Sequence of Sporolactobacillus inulinus NBRC 111894 Isolated from Koso, a Japanese Sugar-Vegetable Fermented Beverage.</title>
        <authorList>
            <person name="Chiou T.Y."/>
            <person name="Oshima K."/>
            <person name="Suda W."/>
            <person name="Hattori M."/>
            <person name="Takahashi T."/>
        </authorList>
    </citation>
    <scope>NUCLEOTIDE SEQUENCE [LARGE SCALE GENOMIC DNA]</scope>
    <source>
        <strain evidence="1 2">NBRC111894</strain>
    </source>
</reference>